<dbReference type="InterPro" id="IPR052208">
    <property type="entry name" value="DmX-like/RAVE_component"/>
</dbReference>
<dbReference type="AlphaFoldDB" id="A0A8J4XZC5"/>
<keyword evidence="3" id="KW-1185">Reference proteome</keyword>
<protein>
    <submittedName>
        <fullName evidence="2">DmX-like protein 2</fullName>
    </submittedName>
</protein>
<feature type="compositionally biased region" description="Acidic residues" evidence="1">
    <location>
        <begin position="270"/>
        <end position="294"/>
    </location>
</feature>
<gene>
    <name evidence="2" type="primary">Dmxl1</name>
    <name evidence="2" type="ORF">GWK47_002136</name>
</gene>
<dbReference type="OrthoDB" id="342131at2759"/>
<dbReference type="PANTHER" id="PTHR13950:SF9">
    <property type="entry name" value="RABCONNECTIN-3A"/>
    <property type="match status" value="1"/>
</dbReference>
<feature type="region of interest" description="Disordered" evidence="1">
    <location>
        <begin position="270"/>
        <end position="296"/>
    </location>
</feature>
<evidence type="ECO:0000313" key="2">
    <source>
        <dbReference type="EMBL" id="KAG0712235.1"/>
    </source>
</evidence>
<feature type="region of interest" description="Disordered" evidence="1">
    <location>
        <begin position="85"/>
        <end position="106"/>
    </location>
</feature>
<evidence type="ECO:0000256" key="1">
    <source>
        <dbReference type="SAM" id="MobiDB-lite"/>
    </source>
</evidence>
<dbReference type="GO" id="GO:0007035">
    <property type="term" value="P:vacuolar acidification"/>
    <property type="evidence" value="ECO:0007669"/>
    <property type="project" value="TreeGrafter"/>
</dbReference>
<proteinExistence type="predicted"/>
<organism evidence="2 3">
    <name type="scientific">Chionoecetes opilio</name>
    <name type="common">Atlantic snow crab</name>
    <name type="synonym">Cancer opilio</name>
    <dbReference type="NCBI Taxonomy" id="41210"/>
    <lineage>
        <taxon>Eukaryota</taxon>
        <taxon>Metazoa</taxon>
        <taxon>Ecdysozoa</taxon>
        <taxon>Arthropoda</taxon>
        <taxon>Crustacea</taxon>
        <taxon>Multicrustacea</taxon>
        <taxon>Malacostraca</taxon>
        <taxon>Eumalacostraca</taxon>
        <taxon>Eucarida</taxon>
        <taxon>Decapoda</taxon>
        <taxon>Pleocyemata</taxon>
        <taxon>Brachyura</taxon>
        <taxon>Eubrachyura</taxon>
        <taxon>Majoidea</taxon>
        <taxon>Majidae</taxon>
        <taxon>Chionoecetes</taxon>
    </lineage>
</organism>
<comment type="caution">
    <text evidence="2">The sequence shown here is derived from an EMBL/GenBank/DDBJ whole genome shotgun (WGS) entry which is preliminary data.</text>
</comment>
<name>A0A8J4XZC5_CHIOP</name>
<evidence type="ECO:0000313" key="3">
    <source>
        <dbReference type="Proteomes" id="UP000770661"/>
    </source>
</evidence>
<dbReference type="PANTHER" id="PTHR13950">
    <property type="entry name" value="RABCONNECTIN-RELATED"/>
    <property type="match status" value="1"/>
</dbReference>
<dbReference type="EMBL" id="JACEEZ010022616">
    <property type="protein sequence ID" value="KAG0712235.1"/>
    <property type="molecule type" value="Genomic_DNA"/>
</dbReference>
<dbReference type="GO" id="GO:0043291">
    <property type="term" value="C:RAVE complex"/>
    <property type="evidence" value="ECO:0007669"/>
    <property type="project" value="TreeGrafter"/>
</dbReference>
<reference evidence="2" key="1">
    <citation type="submission" date="2020-07" db="EMBL/GenBank/DDBJ databases">
        <title>The High-quality genome of the commercially important snow crab, Chionoecetes opilio.</title>
        <authorList>
            <person name="Jeong J.-H."/>
            <person name="Ryu S."/>
        </authorList>
    </citation>
    <scope>NUCLEOTIDE SEQUENCE</scope>
    <source>
        <strain evidence="2">MADBK_172401_WGS</strain>
        <tissue evidence="2">Digestive gland</tissue>
    </source>
</reference>
<dbReference type="Proteomes" id="UP000770661">
    <property type="component" value="Unassembled WGS sequence"/>
</dbReference>
<accession>A0A8J4XZC5</accession>
<sequence>MAQQLKFISCLKMMMEELATLATGCEVDGGQLRYELYVWLEREVEALKEVCDYCCSSAHHHPEAFSGRDVLEPLQSEEGGGAGGVVGGVGGADLPPATPATPGTAEPATLHEIIQQEKLEFEEKLERAARRKRWLLGCTAAQCCLLCEAAVLRNLAAALSACIYQSLCDSETFTVKSQHRVAALGVDIQHLSVAHRESHLVGRETRAATTEEEPLTVCTPPAKWPAGFQDPRGTVSEGEGKAAYREQFQPPEMSIVSLMMKKPTLGLEMEGIDYDSSGSDEEQDDLEEEEEDDVFKEPKVVTENCEHCDPDSYSWCILRLATVRAARKVVAAFLEVAGVEMTELPMQSPLLHSLLRTVDQWIDSLVLHIEGKKGPPPEYIPGCFAESQVEVV</sequence>